<dbReference type="PANTHER" id="PTHR23346">
    <property type="entry name" value="TRANSLATIONAL ACTIVATOR GCN1-RELATED"/>
    <property type="match status" value="1"/>
</dbReference>
<proteinExistence type="predicted"/>
<dbReference type="PROSITE" id="PS50077">
    <property type="entry name" value="HEAT_REPEAT"/>
    <property type="match status" value="1"/>
</dbReference>
<feature type="repeat" description="HEAT" evidence="2">
    <location>
        <begin position="16"/>
        <end position="53"/>
    </location>
</feature>
<evidence type="ECO:0000313" key="4">
    <source>
        <dbReference type="EMBL" id="QQP36061.1"/>
    </source>
</evidence>
<organism evidence="4 5">
    <name type="scientific">Caligus rogercresseyi</name>
    <name type="common">Sea louse</name>
    <dbReference type="NCBI Taxonomy" id="217165"/>
    <lineage>
        <taxon>Eukaryota</taxon>
        <taxon>Metazoa</taxon>
        <taxon>Ecdysozoa</taxon>
        <taxon>Arthropoda</taxon>
        <taxon>Crustacea</taxon>
        <taxon>Multicrustacea</taxon>
        <taxon>Hexanauplia</taxon>
        <taxon>Copepoda</taxon>
        <taxon>Siphonostomatoida</taxon>
        <taxon>Caligidae</taxon>
        <taxon>Caligus</taxon>
    </lineage>
</organism>
<evidence type="ECO:0000259" key="3">
    <source>
        <dbReference type="Pfam" id="PF23271"/>
    </source>
</evidence>
<name>A0A7T8GR41_CALRO</name>
<gene>
    <name evidence="4" type="ORF">FKW44_021038</name>
</gene>
<dbReference type="SUPFAM" id="SSF48371">
    <property type="entry name" value="ARM repeat"/>
    <property type="match status" value="1"/>
</dbReference>
<protein>
    <recommendedName>
        <fullName evidence="3">Stalled ribosome sensor GCN1-like HEAT repeats region domain-containing protein</fullName>
    </recommendedName>
</protein>
<reference evidence="5" key="1">
    <citation type="submission" date="2021-01" db="EMBL/GenBank/DDBJ databases">
        <title>Caligus Genome Assembly.</title>
        <authorList>
            <person name="Gallardo-Escarate C."/>
        </authorList>
    </citation>
    <scope>NUCLEOTIDE SEQUENCE [LARGE SCALE GENOMIC DNA]</scope>
</reference>
<dbReference type="PANTHER" id="PTHR23346:SF7">
    <property type="entry name" value="STALLED RIBOSOME SENSOR GCN1"/>
    <property type="match status" value="1"/>
</dbReference>
<dbReference type="GO" id="GO:0019887">
    <property type="term" value="F:protein kinase regulator activity"/>
    <property type="evidence" value="ECO:0007669"/>
    <property type="project" value="TreeGrafter"/>
</dbReference>
<dbReference type="GO" id="GO:0034198">
    <property type="term" value="P:cellular response to amino acid starvation"/>
    <property type="evidence" value="ECO:0007669"/>
    <property type="project" value="TreeGrafter"/>
</dbReference>
<dbReference type="OrthoDB" id="5148094at2759"/>
<keyword evidence="5" id="KW-1185">Reference proteome</keyword>
<dbReference type="GO" id="GO:0005829">
    <property type="term" value="C:cytosol"/>
    <property type="evidence" value="ECO:0007669"/>
    <property type="project" value="TreeGrafter"/>
</dbReference>
<dbReference type="GO" id="GO:0006417">
    <property type="term" value="P:regulation of translation"/>
    <property type="evidence" value="ECO:0007669"/>
    <property type="project" value="TreeGrafter"/>
</dbReference>
<dbReference type="InterPro" id="IPR011989">
    <property type="entry name" value="ARM-like"/>
</dbReference>
<dbReference type="Pfam" id="PF23271">
    <property type="entry name" value="HEAT_GCN1"/>
    <property type="match status" value="1"/>
</dbReference>
<dbReference type="InterPro" id="IPR016024">
    <property type="entry name" value="ARM-type_fold"/>
</dbReference>
<dbReference type="EMBL" id="CP045904">
    <property type="protein sequence ID" value="QQP36061.1"/>
    <property type="molecule type" value="Genomic_DNA"/>
</dbReference>
<evidence type="ECO:0000256" key="2">
    <source>
        <dbReference type="PROSITE-ProRule" id="PRU00103"/>
    </source>
</evidence>
<dbReference type="InterPro" id="IPR021133">
    <property type="entry name" value="HEAT_type_2"/>
</dbReference>
<dbReference type="InterPro" id="IPR057546">
    <property type="entry name" value="HEAT_GCN1"/>
</dbReference>
<keyword evidence="1" id="KW-0677">Repeat</keyword>
<evidence type="ECO:0000256" key="1">
    <source>
        <dbReference type="ARBA" id="ARBA00022737"/>
    </source>
</evidence>
<dbReference type="AlphaFoldDB" id="A0A7T8GR41"/>
<sequence length="285" mass="31120">MASTTRDSVLTFVDNLVPTVKKTLCDDLPEVRVAAAKTFDSLHSTVGARALDDILPDLLLQLDDPELHDNTLDGLRQVIAIKSRAVLPYLIPKLISSPVNLRALASLAPVAGEALHRHLPRILPALMTAMSGVEGRLSESQELGYAVTVILSVNDDEDDTGVSIIMEECISACKSDKLPTKTTAVLLLHAFCSQTKTDILQYVPQLIRSLMHLFTESDEVILQEAWNTLNAVTKGLDNAELMSLVPDVRQALRFALMDNEGKDRLAGFCLPKASLQSYPFSVSPF</sequence>
<dbReference type="Gene3D" id="1.25.10.10">
    <property type="entry name" value="Leucine-rich Repeat Variant"/>
    <property type="match status" value="2"/>
</dbReference>
<feature type="domain" description="Stalled ribosome sensor GCN1-like HEAT repeats region" evidence="3">
    <location>
        <begin position="86"/>
        <end position="272"/>
    </location>
</feature>
<dbReference type="Proteomes" id="UP000595437">
    <property type="component" value="Chromosome 15"/>
</dbReference>
<evidence type="ECO:0000313" key="5">
    <source>
        <dbReference type="Proteomes" id="UP000595437"/>
    </source>
</evidence>
<accession>A0A7T8GR41</accession>